<evidence type="ECO:0000313" key="2">
    <source>
        <dbReference type="EMBL" id="MDX3020121.1"/>
    </source>
</evidence>
<protein>
    <submittedName>
        <fullName evidence="2">Uncharacterized protein</fullName>
    </submittedName>
</protein>
<comment type="caution">
    <text evidence="2">The sequence shown here is derived from an EMBL/GenBank/DDBJ whole genome shotgun (WGS) entry which is preliminary data.</text>
</comment>
<evidence type="ECO:0000313" key="3">
    <source>
        <dbReference type="Proteomes" id="UP001272987"/>
    </source>
</evidence>
<reference evidence="2 3" key="1">
    <citation type="journal article" date="2023" name="Microb. Genom.">
        <title>Mesoterricola silvestris gen. nov., sp. nov., Mesoterricola sediminis sp. nov., Geothrix oryzae sp. nov., Geothrix edaphica sp. nov., Geothrix rubra sp. nov., and Geothrix limicola sp. nov., six novel members of Acidobacteriota isolated from soils.</title>
        <authorList>
            <person name="Weisberg A.J."/>
            <person name="Pearce E."/>
            <person name="Kramer C.G."/>
            <person name="Chang J.H."/>
            <person name="Clarke C.R."/>
        </authorList>
    </citation>
    <scope>NUCLEOTIDE SEQUENCE [LARGE SCALE GENOMIC DNA]</scope>
    <source>
        <strain evidence="2 3">NB05-1H</strain>
    </source>
</reference>
<evidence type="ECO:0000256" key="1">
    <source>
        <dbReference type="SAM" id="MobiDB-lite"/>
    </source>
</evidence>
<keyword evidence="3" id="KW-1185">Reference proteome</keyword>
<name>A0ABU4LX84_9ACTN</name>
<dbReference type="RefSeq" id="WP_319166822.1">
    <property type="nucleotide sequence ID" value="NZ_JARAWP010000011.1"/>
</dbReference>
<proteinExistence type="predicted"/>
<sequence>MTHNSNAHDKHTPDAGLPKFSVNVVPTNQLKCEDLRTMLNLYRRGEITPLIFGDGNKPEAAVIPFAALVRLMKFDHAAHAHEENAFQAELSRRIQASDASGDPGMTLEELGDELGGPAQALIRKVLDDEE</sequence>
<dbReference type="Proteomes" id="UP001272987">
    <property type="component" value="Unassembled WGS sequence"/>
</dbReference>
<organism evidence="2 3">
    <name type="scientific">Streptomyces acidiscabies</name>
    <dbReference type="NCBI Taxonomy" id="42234"/>
    <lineage>
        <taxon>Bacteria</taxon>
        <taxon>Bacillati</taxon>
        <taxon>Actinomycetota</taxon>
        <taxon>Actinomycetes</taxon>
        <taxon>Kitasatosporales</taxon>
        <taxon>Streptomycetaceae</taxon>
        <taxon>Streptomyces</taxon>
    </lineage>
</organism>
<accession>A0ABU4LX84</accession>
<gene>
    <name evidence="2" type="ORF">PV666_19845</name>
</gene>
<dbReference type="EMBL" id="JARAWP010000011">
    <property type="protein sequence ID" value="MDX3020121.1"/>
    <property type="molecule type" value="Genomic_DNA"/>
</dbReference>
<feature type="region of interest" description="Disordered" evidence="1">
    <location>
        <begin position="94"/>
        <end position="114"/>
    </location>
</feature>